<dbReference type="Gene3D" id="3.40.30.10">
    <property type="entry name" value="Glutaredoxin"/>
    <property type="match status" value="1"/>
</dbReference>
<keyword evidence="4" id="KW-1015">Disulfide bond</keyword>
<gene>
    <name evidence="8" type="ORF">HDA36_001346</name>
</gene>
<dbReference type="Proteomes" id="UP000572635">
    <property type="component" value="Unassembled WGS sequence"/>
</dbReference>
<dbReference type="PROSITE" id="PS51352">
    <property type="entry name" value="THIOREDOXIN_2"/>
    <property type="match status" value="1"/>
</dbReference>
<feature type="domain" description="Thioredoxin" evidence="7">
    <location>
        <begin position="33"/>
        <end position="240"/>
    </location>
</feature>
<keyword evidence="6" id="KW-0472">Membrane</keyword>
<evidence type="ECO:0000256" key="4">
    <source>
        <dbReference type="ARBA" id="ARBA00023157"/>
    </source>
</evidence>
<evidence type="ECO:0000256" key="1">
    <source>
        <dbReference type="ARBA" id="ARBA00005791"/>
    </source>
</evidence>
<dbReference type="RefSeq" id="WP_184390684.1">
    <property type="nucleotide sequence ID" value="NZ_BAAAJD010000007.1"/>
</dbReference>
<name>A0A7W8VCJ1_9ACTN</name>
<dbReference type="InterPro" id="IPR012336">
    <property type="entry name" value="Thioredoxin-like_fold"/>
</dbReference>
<feature type="transmembrane region" description="Helical" evidence="6">
    <location>
        <begin position="12"/>
        <end position="33"/>
    </location>
</feature>
<dbReference type="AlphaFoldDB" id="A0A7W8VCJ1"/>
<evidence type="ECO:0000256" key="3">
    <source>
        <dbReference type="ARBA" id="ARBA00023002"/>
    </source>
</evidence>
<comment type="caution">
    <text evidence="8">The sequence shown here is derived from an EMBL/GenBank/DDBJ whole genome shotgun (WGS) entry which is preliminary data.</text>
</comment>
<comment type="similarity">
    <text evidence="1">Belongs to the thioredoxin family. DsbA subfamily.</text>
</comment>
<dbReference type="PANTHER" id="PTHR13887:SF14">
    <property type="entry name" value="DISULFIDE BOND FORMATION PROTEIN D"/>
    <property type="match status" value="1"/>
</dbReference>
<keyword evidence="3" id="KW-0560">Oxidoreductase</keyword>
<dbReference type="InterPro" id="IPR036249">
    <property type="entry name" value="Thioredoxin-like_sf"/>
</dbReference>
<dbReference type="InterPro" id="IPR013766">
    <property type="entry name" value="Thioredoxin_domain"/>
</dbReference>
<dbReference type="EMBL" id="JACHDB010000001">
    <property type="protein sequence ID" value="MBB5431262.1"/>
    <property type="molecule type" value="Genomic_DNA"/>
</dbReference>
<evidence type="ECO:0000256" key="6">
    <source>
        <dbReference type="SAM" id="Phobius"/>
    </source>
</evidence>
<dbReference type="Pfam" id="PF13462">
    <property type="entry name" value="Thioredoxin_4"/>
    <property type="match status" value="1"/>
</dbReference>
<keyword evidence="9" id="KW-1185">Reference proteome</keyword>
<sequence>MPREKPAQRDPGLLWPLLLSAAVVLVIAVGIAVRPGGGEEEAATGTAAAGDADGLRELGESLARRDADDPTALGDPDAPVVLIAYSDYQCPFCAAWVADTQPELVERYVDSGDLRIEWREFPYKGEASRIMAVGARAAAEQDAFWDYHEAVYAAHEDFKGVDAAEVGQRLAGIAADEGLDAERFTADLDRDDLAAQVEEDFAEGQGVGVSGTPAFLINGRPVIGAQPLEVFTGAVDTALAAEG</sequence>
<keyword evidence="2" id="KW-0732">Signal</keyword>
<dbReference type="GO" id="GO:0016491">
    <property type="term" value="F:oxidoreductase activity"/>
    <property type="evidence" value="ECO:0007669"/>
    <property type="project" value="UniProtKB-KW"/>
</dbReference>
<dbReference type="GO" id="GO:0016853">
    <property type="term" value="F:isomerase activity"/>
    <property type="evidence" value="ECO:0007669"/>
    <property type="project" value="UniProtKB-KW"/>
</dbReference>
<keyword evidence="6" id="KW-1133">Transmembrane helix</keyword>
<dbReference type="PANTHER" id="PTHR13887">
    <property type="entry name" value="GLUTATHIONE S-TRANSFERASE KAPPA"/>
    <property type="match status" value="1"/>
</dbReference>
<evidence type="ECO:0000256" key="2">
    <source>
        <dbReference type="ARBA" id="ARBA00022729"/>
    </source>
</evidence>
<accession>A0A7W8VCJ1</accession>
<reference evidence="8 9" key="1">
    <citation type="submission" date="2020-08" db="EMBL/GenBank/DDBJ databases">
        <title>Sequencing the genomes of 1000 actinobacteria strains.</title>
        <authorList>
            <person name="Klenk H.-P."/>
        </authorList>
    </citation>
    <scope>NUCLEOTIDE SEQUENCE [LARGE SCALE GENOMIC DNA]</scope>
    <source>
        <strain evidence="8 9">DSM 44551</strain>
    </source>
</reference>
<protein>
    <submittedName>
        <fullName evidence="8">Protein-disulfide isomerase</fullName>
    </submittedName>
</protein>
<evidence type="ECO:0000259" key="7">
    <source>
        <dbReference type="PROSITE" id="PS51352"/>
    </source>
</evidence>
<evidence type="ECO:0000313" key="9">
    <source>
        <dbReference type="Proteomes" id="UP000572635"/>
    </source>
</evidence>
<keyword evidence="6" id="KW-0812">Transmembrane</keyword>
<keyword evidence="8" id="KW-0413">Isomerase</keyword>
<evidence type="ECO:0000313" key="8">
    <source>
        <dbReference type="EMBL" id="MBB5431262.1"/>
    </source>
</evidence>
<keyword evidence="5" id="KW-0676">Redox-active center</keyword>
<evidence type="ECO:0000256" key="5">
    <source>
        <dbReference type="ARBA" id="ARBA00023284"/>
    </source>
</evidence>
<dbReference type="SUPFAM" id="SSF52833">
    <property type="entry name" value="Thioredoxin-like"/>
    <property type="match status" value="1"/>
</dbReference>
<organism evidence="8 9">
    <name type="scientific">Nocardiopsis composta</name>
    <dbReference type="NCBI Taxonomy" id="157465"/>
    <lineage>
        <taxon>Bacteria</taxon>
        <taxon>Bacillati</taxon>
        <taxon>Actinomycetota</taxon>
        <taxon>Actinomycetes</taxon>
        <taxon>Streptosporangiales</taxon>
        <taxon>Nocardiopsidaceae</taxon>
        <taxon>Nocardiopsis</taxon>
    </lineage>
</organism>
<proteinExistence type="inferred from homology"/>